<geneLocation type="plasmid" evidence="2"/>
<proteinExistence type="predicted"/>
<reference evidence="1 2" key="1">
    <citation type="submission" date="2016-04" db="EMBL/GenBank/DDBJ databases">
        <title>The complete genome sequence of Erythrobacter atlanticus s21-N3.</title>
        <authorList>
            <person name="Wang W."/>
            <person name="Wang L."/>
            <person name="Zhuang L."/>
            <person name="Shao Z."/>
        </authorList>
    </citation>
    <scope>NUCLEOTIDE SEQUENCE [LARGE SCALE GENOMIC DNA]</scope>
    <source>
        <strain evidence="2">s21-N3</strain>
        <plasmid evidence="2">Plasmid</plasmid>
    </source>
</reference>
<name>A0A160HUH8_9SPHN</name>
<dbReference type="Proteomes" id="UP000059113">
    <property type="component" value="Plasmid"/>
</dbReference>
<organism evidence="1 2">
    <name type="scientific">Aurantiacibacter atlanticus</name>
    <dbReference type="NCBI Taxonomy" id="1648404"/>
    <lineage>
        <taxon>Bacteria</taxon>
        <taxon>Pseudomonadati</taxon>
        <taxon>Pseudomonadota</taxon>
        <taxon>Alphaproteobacteria</taxon>
        <taxon>Sphingomonadales</taxon>
        <taxon>Erythrobacteraceae</taxon>
        <taxon>Aurantiacibacter</taxon>
    </lineage>
</organism>
<gene>
    <name evidence="1" type="ORF">CP97_14937</name>
</gene>
<evidence type="ECO:0000313" key="1">
    <source>
        <dbReference type="EMBL" id="ANC50627.1"/>
    </source>
</evidence>
<dbReference type="KEGG" id="ery:CP97_14937"/>
<keyword evidence="1" id="KW-0614">Plasmid</keyword>
<evidence type="ECO:0000313" key="2">
    <source>
        <dbReference type="Proteomes" id="UP000059113"/>
    </source>
</evidence>
<sequence>MWERDPLCCCVPEQRVDAPYLGSDVRLVRLIEVMPVLPATDEEIAEITSYVEWQAPDLKVTFCQKIYSESILSHRHDVWDVHTTKDRWWVITNPTNLYSQDMFPNMDLAVTFHMGLMLRMPRSERAPISSGQIEPFAKAFEAVAAAQDALGQAHRVSDYQTVGVRCREALLSFTAIAQLVLPVSAEEDPPKKSDFKGWIQHVCGVALAGESNKARRQLFKAQADAAWTFVNWLTHSTTSNWHDAEAAVAASEAVISLCTNATTLFVRNVPNECPKCGSHRLTPLRAEDPGGSEKIWERPFCTECEWMGEPVEITDEPVAIITRSGKPDDGECVIPTVPLRKLNHPGQEE</sequence>
<evidence type="ECO:0008006" key="3">
    <source>
        <dbReference type="Google" id="ProtNLM"/>
    </source>
</evidence>
<dbReference type="EMBL" id="CP015441">
    <property type="protein sequence ID" value="ANC50627.1"/>
    <property type="molecule type" value="Genomic_DNA"/>
</dbReference>
<dbReference type="AlphaFoldDB" id="A0A160HUH8"/>
<keyword evidence="2" id="KW-1185">Reference proteome</keyword>
<protein>
    <recommendedName>
        <fullName evidence="3">Gamma-glutamylcyclotransferase</fullName>
    </recommendedName>
</protein>
<accession>A0A160HUH8</accession>